<dbReference type="AlphaFoldDB" id="A0A841IPF6"/>
<dbReference type="Proteomes" id="UP000536604">
    <property type="component" value="Unassembled WGS sequence"/>
</dbReference>
<proteinExistence type="predicted"/>
<evidence type="ECO:0000256" key="1">
    <source>
        <dbReference type="SAM" id="Phobius"/>
    </source>
</evidence>
<gene>
    <name evidence="2" type="ORF">FHS13_001923</name>
</gene>
<keyword evidence="3" id="KW-1185">Reference proteome</keyword>
<keyword evidence="1" id="KW-0472">Membrane</keyword>
<feature type="transmembrane region" description="Helical" evidence="1">
    <location>
        <begin position="6"/>
        <end position="31"/>
    </location>
</feature>
<feature type="transmembrane region" description="Helical" evidence="1">
    <location>
        <begin position="117"/>
        <end position="142"/>
    </location>
</feature>
<evidence type="ECO:0000313" key="2">
    <source>
        <dbReference type="EMBL" id="MBB6119972.1"/>
    </source>
</evidence>
<dbReference type="RefSeq" id="WP_184290565.1">
    <property type="nucleotide sequence ID" value="NZ_JACHJO010000005.1"/>
</dbReference>
<feature type="transmembrane region" description="Helical" evidence="1">
    <location>
        <begin position="80"/>
        <end position="97"/>
    </location>
</feature>
<sequence>MPSSGLLLSVAGLALLDMLSPAVIATTLYVLLSGARSTARPLLAYLATVAAFYFALGCALVLGLGLVLEPLSGLVSSRPAGWAMAALGALMLIWALFAPTRAAPRRTPPALRTPAMIALGLATGVLEAGTALPYFGAIALMTTAQLPAAAWLPILAAYNLAMVLPAIVLHLLHRTLGQRLRPRLEHWRAKAESGSREAAAWIVGIAGFLLLRHGLSTADLSEITINLSGGL</sequence>
<keyword evidence="1" id="KW-0812">Transmembrane</keyword>
<feature type="transmembrane region" description="Helical" evidence="1">
    <location>
        <begin position="43"/>
        <end position="68"/>
    </location>
</feature>
<feature type="transmembrane region" description="Helical" evidence="1">
    <location>
        <begin position="148"/>
        <end position="172"/>
    </location>
</feature>
<accession>A0A841IPF6</accession>
<evidence type="ECO:0000313" key="3">
    <source>
        <dbReference type="Proteomes" id="UP000536604"/>
    </source>
</evidence>
<comment type="caution">
    <text evidence="2">The sequence shown here is derived from an EMBL/GenBank/DDBJ whole genome shotgun (WGS) entry which is preliminary data.</text>
</comment>
<dbReference type="InterPro" id="IPR021315">
    <property type="entry name" value="Gap/Sap"/>
</dbReference>
<name>A0A841IPF6_9ACTN</name>
<protein>
    <submittedName>
        <fullName evidence="2">Cytochrome c biogenesis protein CcdA</fullName>
    </submittedName>
</protein>
<keyword evidence="1" id="KW-1133">Transmembrane helix</keyword>
<reference evidence="2 3" key="1">
    <citation type="submission" date="2020-08" db="EMBL/GenBank/DDBJ databases">
        <title>Genomic Encyclopedia of Type Strains, Phase III (KMG-III): the genomes of soil and plant-associated and newly described type strains.</title>
        <authorList>
            <person name="Whitman W."/>
        </authorList>
    </citation>
    <scope>NUCLEOTIDE SEQUENCE [LARGE SCALE GENOMIC DNA]</scope>
    <source>
        <strain evidence="2 3">CECT 8712</strain>
    </source>
</reference>
<organism evidence="2 3">
    <name type="scientific">Nocardiopsis algeriensis</name>
    <dbReference type="NCBI Taxonomy" id="1478215"/>
    <lineage>
        <taxon>Bacteria</taxon>
        <taxon>Bacillati</taxon>
        <taxon>Actinomycetota</taxon>
        <taxon>Actinomycetes</taxon>
        <taxon>Streptosporangiales</taxon>
        <taxon>Nocardiopsidaceae</taxon>
        <taxon>Nocardiopsis</taxon>
    </lineage>
</organism>
<dbReference type="EMBL" id="JACHJO010000005">
    <property type="protein sequence ID" value="MBB6119972.1"/>
    <property type="molecule type" value="Genomic_DNA"/>
</dbReference>
<dbReference type="Pfam" id="PF11139">
    <property type="entry name" value="SfLAP"/>
    <property type="match status" value="1"/>
</dbReference>